<comment type="caution">
    <text evidence="9">The sequence shown here is derived from an EMBL/GenBank/DDBJ whole genome shotgun (WGS) entry which is preliminary data.</text>
</comment>
<evidence type="ECO:0000256" key="8">
    <source>
        <dbReference type="ARBA" id="ARBA00023277"/>
    </source>
</evidence>
<dbReference type="CDD" id="cd00452">
    <property type="entry name" value="KDPG_aldolase"/>
    <property type="match status" value="1"/>
</dbReference>
<dbReference type="AlphaFoldDB" id="A0A2U3B4Q3"/>
<comment type="subunit">
    <text evidence="4">Homotrimer.</text>
</comment>
<dbReference type="PANTHER" id="PTHR30246">
    <property type="entry name" value="2-KETO-3-DEOXY-6-PHOSPHOGLUCONATE ALDOLASE"/>
    <property type="match status" value="1"/>
</dbReference>
<proteinExistence type="inferred from homology"/>
<keyword evidence="8" id="KW-0119">Carbohydrate metabolism</keyword>
<evidence type="ECO:0000256" key="4">
    <source>
        <dbReference type="ARBA" id="ARBA00011233"/>
    </source>
</evidence>
<evidence type="ECO:0000256" key="5">
    <source>
        <dbReference type="ARBA" id="ARBA00013063"/>
    </source>
</evidence>
<dbReference type="InterPro" id="IPR031338">
    <property type="entry name" value="KDPG/KHG_AS_2"/>
</dbReference>
<keyword evidence="6 9" id="KW-0456">Lyase</keyword>
<keyword evidence="10" id="KW-1185">Reference proteome</keyword>
<evidence type="ECO:0000256" key="3">
    <source>
        <dbReference type="ARBA" id="ARBA00006906"/>
    </source>
</evidence>
<dbReference type="Gene3D" id="3.20.20.70">
    <property type="entry name" value="Aldolase class I"/>
    <property type="match status" value="1"/>
</dbReference>
<sequence>MNWTLSPQQVFATSPIVPVMVIKRVEDAVPLAKALSAGGINVFEITLRTDAALEAIQAIATALPDAMTGAGTVLTPNQYDAAVEAGAKFIISPGASTRLLEHAAKQSVPLIPGVSTATEIMNAMDLGYDHLKFFPAEASGGASALKAISAPLPQVSFCPTGGVNVNNLADYQALDCVKTVGGTWMIPAEAIDSQDWDRITELTKAALAAASN</sequence>
<keyword evidence="7" id="KW-0704">Schiff base</keyword>
<comment type="pathway">
    <text evidence="2">Carbohydrate acid metabolism; 2-dehydro-3-deoxy-D-gluconate degradation; D-glyceraldehyde 3-phosphate and pyruvate from 2-dehydro-3-deoxy-D-gluconate: step 2/2.</text>
</comment>
<dbReference type="OrthoDB" id="9805177at2"/>
<dbReference type="PROSITE" id="PS00160">
    <property type="entry name" value="ALDOLASE_KDPG_KHG_2"/>
    <property type="match status" value="1"/>
</dbReference>
<dbReference type="NCBIfam" id="NF004325">
    <property type="entry name" value="PRK05718.1"/>
    <property type="match status" value="1"/>
</dbReference>
<evidence type="ECO:0000313" key="9">
    <source>
        <dbReference type="EMBL" id="PWI31783.1"/>
    </source>
</evidence>
<dbReference type="Pfam" id="PF01081">
    <property type="entry name" value="Aldolase"/>
    <property type="match status" value="1"/>
</dbReference>
<comment type="catalytic activity">
    <reaction evidence="1">
        <text>2-dehydro-3-deoxy-6-phospho-D-gluconate = D-glyceraldehyde 3-phosphate + pyruvate</text>
        <dbReference type="Rhea" id="RHEA:17089"/>
        <dbReference type="ChEBI" id="CHEBI:15361"/>
        <dbReference type="ChEBI" id="CHEBI:57569"/>
        <dbReference type="ChEBI" id="CHEBI:59776"/>
        <dbReference type="EC" id="4.1.2.14"/>
    </reaction>
</comment>
<dbReference type="SUPFAM" id="SSF51569">
    <property type="entry name" value="Aldolase"/>
    <property type="match status" value="1"/>
</dbReference>
<evidence type="ECO:0000256" key="7">
    <source>
        <dbReference type="ARBA" id="ARBA00023270"/>
    </source>
</evidence>
<evidence type="ECO:0000256" key="6">
    <source>
        <dbReference type="ARBA" id="ARBA00023239"/>
    </source>
</evidence>
<comment type="similarity">
    <text evidence="3">Belongs to the KHG/KDPG aldolase family.</text>
</comment>
<dbReference type="InterPro" id="IPR031337">
    <property type="entry name" value="KDPG/KHG_AS_1"/>
</dbReference>
<protein>
    <recommendedName>
        <fullName evidence="5">2-dehydro-3-deoxy-phosphogluconate aldolase</fullName>
        <ecNumber evidence="5">4.1.2.14</ecNumber>
    </recommendedName>
</protein>
<reference evidence="9 10" key="1">
    <citation type="submission" date="2018-05" db="EMBL/GenBank/DDBJ databases">
        <title>Vibrio limimaris sp. nov., isolated from marine sediment.</title>
        <authorList>
            <person name="Li C.-M."/>
        </authorList>
    </citation>
    <scope>NUCLEOTIDE SEQUENCE [LARGE SCALE GENOMIC DNA]</scope>
    <source>
        <strain evidence="9 10">E4404</strain>
    </source>
</reference>
<dbReference type="PANTHER" id="PTHR30246:SF1">
    <property type="entry name" value="2-DEHYDRO-3-DEOXY-6-PHOSPHOGALACTONATE ALDOLASE-RELATED"/>
    <property type="match status" value="1"/>
</dbReference>
<dbReference type="NCBIfam" id="TIGR01182">
    <property type="entry name" value="eda"/>
    <property type="match status" value="1"/>
</dbReference>
<gene>
    <name evidence="9" type="ORF">DI392_18755</name>
</gene>
<dbReference type="EMBL" id="QFWT01000015">
    <property type="protein sequence ID" value="PWI31783.1"/>
    <property type="molecule type" value="Genomic_DNA"/>
</dbReference>
<organism evidence="9 10">
    <name type="scientific">Vibrio albus</name>
    <dbReference type="NCBI Taxonomy" id="2200953"/>
    <lineage>
        <taxon>Bacteria</taxon>
        <taxon>Pseudomonadati</taxon>
        <taxon>Pseudomonadota</taxon>
        <taxon>Gammaproteobacteria</taxon>
        <taxon>Vibrionales</taxon>
        <taxon>Vibrionaceae</taxon>
        <taxon>Vibrio</taxon>
    </lineage>
</organism>
<dbReference type="InterPro" id="IPR013785">
    <property type="entry name" value="Aldolase_TIM"/>
</dbReference>
<dbReference type="EC" id="4.1.2.14" evidence="5"/>
<evidence type="ECO:0000256" key="1">
    <source>
        <dbReference type="ARBA" id="ARBA00000654"/>
    </source>
</evidence>
<evidence type="ECO:0000313" key="10">
    <source>
        <dbReference type="Proteomes" id="UP000245362"/>
    </source>
</evidence>
<name>A0A2U3B4Q3_9VIBR</name>
<dbReference type="Proteomes" id="UP000245362">
    <property type="component" value="Unassembled WGS sequence"/>
</dbReference>
<evidence type="ECO:0000256" key="2">
    <source>
        <dbReference type="ARBA" id="ARBA00004736"/>
    </source>
</evidence>
<accession>A0A2U3B4Q3</accession>
<dbReference type="GO" id="GO:0008675">
    <property type="term" value="F:2-dehydro-3-deoxy-phosphogluconate aldolase activity"/>
    <property type="evidence" value="ECO:0007669"/>
    <property type="project" value="UniProtKB-EC"/>
</dbReference>
<dbReference type="PROSITE" id="PS00159">
    <property type="entry name" value="ALDOLASE_KDPG_KHG_1"/>
    <property type="match status" value="1"/>
</dbReference>
<dbReference type="InterPro" id="IPR000887">
    <property type="entry name" value="Aldlse_KDPG_KHG"/>
</dbReference>
<dbReference type="RefSeq" id="WP_109321224.1">
    <property type="nucleotide sequence ID" value="NZ_QFWT01000015.1"/>
</dbReference>